<dbReference type="InterPro" id="IPR033199">
    <property type="entry name" value="DDAH-like"/>
</dbReference>
<dbReference type="GO" id="GO:0006525">
    <property type="term" value="P:arginine metabolic process"/>
    <property type="evidence" value="ECO:0007669"/>
    <property type="project" value="TreeGrafter"/>
</dbReference>
<dbReference type="Proteomes" id="UP000492821">
    <property type="component" value="Unassembled WGS sequence"/>
</dbReference>
<sequence length="275" mass="30487">MRFTHAIVVRIPSKVKFDDKKLAKSVDLVAARKEQEDLNETLREAGVDIIELPPDDTNPDVASLFPDDAAIIINGTALLTRPKKKDTARHAEIKSVLRDLAWTIVEAPETEHGKAVILEGSDVLYTGKEIFVGLRKNGTNMEGALVVGRIFADLPVIPIQIGGKLPLKYYVSVAADGVLTTSSDKEAVSIRNKMEREATHRYKVLTLEKEEAVNCIEVNHHLIFRTDVGELKFGVLERPTELWGVTATELSKFGVPLSKFCLLVRKIRSSKNILP</sequence>
<evidence type="ECO:0000256" key="1">
    <source>
        <dbReference type="ARBA" id="ARBA00008532"/>
    </source>
</evidence>
<dbReference type="AlphaFoldDB" id="A0A7E4USC4"/>
<reference evidence="4" key="2">
    <citation type="submission" date="2020-10" db="UniProtKB">
        <authorList>
            <consortium name="WormBaseParasite"/>
        </authorList>
    </citation>
    <scope>IDENTIFICATION</scope>
</reference>
<keyword evidence="2" id="KW-0378">Hydrolase</keyword>
<protein>
    <submittedName>
        <fullName evidence="4">Dimethylargininase</fullName>
    </submittedName>
</protein>
<comment type="similarity">
    <text evidence="1">Belongs to the DDAH family.</text>
</comment>
<dbReference type="GO" id="GO:0016403">
    <property type="term" value="F:dimethylargininase activity"/>
    <property type="evidence" value="ECO:0007669"/>
    <property type="project" value="TreeGrafter"/>
</dbReference>
<evidence type="ECO:0000256" key="2">
    <source>
        <dbReference type="ARBA" id="ARBA00022801"/>
    </source>
</evidence>
<dbReference type="WBParaSite" id="Pan_g12247.t1">
    <property type="protein sequence ID" value="Pan_g12247.t1"/>
    <property type="gene ID" value="Pan_g12247"/>
</dbReference>
<reference evidence="3" key="1">
    <citation type="journal article" date="2013" name="Genetics">
        <title>The draft genome and transcriptome of Panagrellus redivivus are shaped by the harsh demands of a free-living lifestyle.</title>
        <authorList>
            <person name="Srinivasan J."/>
            <person name="Dillman A.R."/>
            <person name="Macchietto M.G."/>
            <person name="Heikkinen L."/>
            <person name="Lakso M."/>
            <person name="Fracchia K.M."/>
            <person name="Antoshechkin I."/>
            <person name="Mortazavi A."/>
            <person name="Wong G."/>
            <person name="Sternberg P.W."/>
        </authorList>
    </citation>
    <scope>NUCLEOTIDE SEQUENCE [LARGE SCALE GENOMIC DNA]</scope>
    <source>
        <strain evidence="3">MT8872</strain>
    </source>
</reference>
<dbReference type="PANTHER" id="PTHR12737:SF9">
    <property type="entry name" value="DIMETHYLARGININASE"/>
    <property type="match status" value="1"/>
</dbReference>
<accession>A0A7E4USC4</accession>
<keyword evidence="3" id="KW-1185">Reference proteome</keyword>
<dbReference type="GO" id="GO:0045429">
    <property type="term" value="P:positive regulation of nitric oxide biosynthetic process"/>
    <property type="evidence" value="ECO:0007669"/>
    <property type="project" value="TreeGrafter"/>
</dbReference>
<dbReference type="Gene3D" id="3.75.10.10">
    <property type="entry name" value="L-arginine/glycine Amidinotransferase, Chain A"/>
    <property type="match status" value="1"/>
</dbReference>
<evidence type="ECO:0000313" key="4">
    <source>
        <dbReference type="WBParaSite" id="Pan_g12247.t1"/>
    </source>
</evidence>
<proteinExistence type="inferred from homology"/>
<dbReference type="PANTHER" id="PTHR12737">
    <property type="entry name" value="DIMETHYLARGININE DIMETHYLAMINOHYDROLASE"/>
    <property type="match status" value="1"/>
</dbReference>
<name>A0A7E4USC4_PANRE</name>
<dbReference type="GO" id="GO:0016597">
    <property type="term" value="F:amino acid binding"/>
    <property type="evidence" value="ECO:0007669"/>
    <property type="project" value="TreeGrafter"/>
</dbReference>
<dbReference type="GO" id="GO:0000052">
    <property type="term" value="P:citrulline metabolic process"/>
    <property type="evidence" value="ECO:0007669"/>
    <property type="project" value="TreeGrafter"/>
</dbReference>
<evidence type="ECO:0000313" key="3">
    <source>
        <dbReference type="Proteomes" id="UP000492821"/>
    </source>
</evidence>
<dbReference type="SUPFAM" id="SSF55909">
    <property type="entry name" value="Pentein"/>
    <property type="match status" value="1"/>
</dbReference>
<organism evidence="3 4">
    <name type="scientific">Panagrellus redivivus</name>
    <name type="common">Microworm</name>
    <dbReference type="NCBI Taxonomy" id="6233"/>
    <lineage>
        <taxon>Eukaryota</taxon>
        <taxon>Metazoa</taxon>
        <taxon>Ecdysozoa</taxon>
        <taxon>Nematoda</taxon>
        <taxon>Chromadorea</taxon>
        <taxon>Rhabditida</taxon>
        <taxon>Tylenchina</taxon>
        <taxon>Panagrolaimomorpha</taxon>
        <taxon>Panagrolaimoidea</taxon>
        <taxon>Panagrolaimidae</taxon>
        <taxon>Panagrellus</taxon>
    </lineage>
</organism>